<dbReference type="SUPFAM" id="SSF53933">
    <property type="entry name" value="Microbial ribonucleases"/>
    <property type="match status" value="1"/>
</dbReference>
<evidence type="ECO:0000256" key="1">
    <source>
        <dbReference type="ARBA" id="ARBA00022722"/>
    </source>
</evidence>
<dbReference type="InterPro" id="IPR000026">
    <property type="entry name" value="N1-like"/>
</dbReference>
<evidence type="ECO:0000256" key="4">
    <source>
        <dbReference type="SAM" id="SignalP"/>
    </source>
</evidence>
<keyword evidence="4" id="KW-0732">Signal</keyword>
<keyword evidence="2" id="KW-0378">Hydrolase</keyword>
<feature type="region of interest" description="Disordered" evidence="3">
    <location>
        <begin position="458"/>
        <end position="489"/>
    </location>
</feature>
<evidence type="ECO:0000256" key="2">
    <source>
        <dbReference type="ARBA" id="ARBA00022801"/>
    </source>
</evidence>
<dbReference type="AlphaFoldDB" id="A0A0F8A3U5"/>
<name>A0A0F8A3U5_9HYPO</name>
<dbReference type="EMBL" id="KQ030546">
    <property type="protein sequence ID" value="KJZ72439.1"/>
    <property type="molecule type" value="Genomic_DNA"/>
</dbReference>
<proteinExistence type="predicted"/>
<dbReference type="GO" id="GO:0016787">
    <property type="term" value="F:hydrolase activity"/>
    <property type="evidence" value="ECO:0007669"/>
    <property type="project" value="UniProtKB-KW"/>
</dbReference>
<evidence type="ECO:0000313" key="5">
    <source>
        <dbReference type="EMBL" id="KJZ72439.1"/>
    </source>
</evidence>
<accession>A0A0F8A3U5</accession>
<protein>
    <submittedName>
        <fullName evidence="5">Uncharacterized protein</fullName>
    </submittedName>
</protein>
<dbReference type="GO" id="GO:0004521">
    <property type="term" value="F:RNA endonuclease activity"/>
    <property type="evidence" value="ECO:0007669"/>
    <property type="project" value="InterPro"/>
</dbReference>
<dbReference type="Proteomes" id="UP000054481">
    <property type="component" value="Unassembled WGS sequence"/>
</dbReference>
<dbReference type="GO" id="GO:0003723">
    <property type="term" value="F:RNA binding"/>
    <property type="evidence" value="ECO:0007669"/>
    <property type="project" value="InterPro"/>
</dbReference>
<evidence type="ECO:0000256" key="3">
    <source>
        <dbReference type="SAM" id="MobiDB-lite"/>
    </source>
</evidence>
<dbReference type="OrthoDB" id="4917004at2759"/>
<dbReference type="Gene3D" id="3.10.450.30">
    <property type="entry name" value="Microbial ribonucleases"/>
    <property type="match status" value="1"/>
</dbReference>
<reference evidence="5 6" key="1">
    <citation type="journal article" date="2014" name="Genome Biol. Evol.">
        <title>Comparative genomics and transcriptomics analyses reveal divergent lifestyle features of nematode endoparasitic fungus Hirsutella minnesotensis.</title>
        <authorList>
            <person name="Lai Y."/>
            <person name="Liu K."/>
            <person name="Zhang X."/>
            <person name="Zhang X."/>
            <person name="Li K."/>
            <person name="Wang N."/>
            <person name="Shu C."/>
            <person name="Wu Y."/>
            <person name="Wang C."/>
            <person name="Bushley K.E."/>
            <person name="Xiang M."/>
            <person name="Liu X."/>
        </authorList>
    </citation>
    <scope>NUCLEOTIDE SEQUENCE [LARGE SCALE GENOMIC DNA]</scope>
    <source>
        <strain evidence="5 6">3608</strain>
    </source>
</reference>
<sequence>MHSTVFTNLFFSVLTLLALHVSEARSIQCGSQMLDTNLAKKALKQVKTLLDTSTDFNDVEKYPHVFMDREGIFQGNTEKLYEFPVLDESKLRPANKNQKFWVDGMLKSEAGPHRVIVNDKGVLKGYITHLGANSNLKADPKTMSFNPCTGQGSIIKDAEAIRDRLNAQRAANRQQQKPNAQQGNKPADPNQRPSTSRSTQQKGRVTKTYGSCYGNKLKRRDASVNCAALLEKMAKEADAASAKEFLSLASAKKETAGMKKLAASVGLDKLPAAEDKLLADLRQRLPQYKALQAESPKVRAGFTALKLLSTVGVVQGGVEIIRTFTNDASEEQRVKAIASFVPILGCAADRLDNPLCYIGDALFLAGMAPAGLVVHLINMFFTPERTKQASLYDYKMQWANFIDERIYTPIYSDARQYPQQEFTNYVQSTLAAQELDVISEAASSIGALDASRAVLESDAPDGAELPDGSGPKRWSEEPQANDEQGGEESLGVGVQKAIGAIRDAAQVQISRRNRHFLFEVATNMTNVVGVTLKDAVGPFTDRFKRDFGEVANFDAKKGELPVPKPLEVAFILGQSKGLENMAPETLSALEYIKEMNPEAPETLDVNAIAVAHAVSVVNGLHQDSPSPGGMANVQQLPTVSRDKNDERRQSLETLLAMKCGRLYEQAKVDKEAEDKKGSGYDMNRVYYTRPVRPFQPAHPDGSILIGMMLGLEPQVVKDVHQKLYASQTAGGV</sequence>
<feature type="chain" id="PRO_5002526437" evidence="4">
    <location>
        <begin position="25"/>
        <end position="732"/>
    </location>
</feature>
<organism evidence="5 6">
    <name type="scientific">Hirsutella minnesotensis 3608</name>
    <dbReference type="NCBI Taxonomy" id="1043627"/>
    <lineage>
        <taxon>Eukaryota</taxon>
        <taxon>Fungi</taxon>
        <taxon>Dikarya</taxon>
        <taxon>Ascomycota</taxon>
        <taxon>Pezizomycotina</taxon>
        <taxon>Sordariomycetes</taxon>
        <taxon>Hypocreomycetidae</taxon>
        <taxon>Hypocreales</taxon>
        <taxon>Ophiocordycipitaceae</taxon>
        <taxon>Hirsutella</taxon>
    </lineage>
</organism>
<evidence type="ECO:0000313" key="6">
    <source>
        <dbReference type="Proteomes" id="UP000054481"/>
    </source>
</evidence>
<dbReference type="InterPro" id="IPR016191">
    <property type="entry name" value="Ribonuclease/ribotoxin"/>
</dbReference>
<feature type="compositionally biased region" description="Polar residues" evidence="3">
    <location>
        <begin position="191"/>
        <end position="203"/>
    </location>
</feature>
<feature type="signal peptide" evidence="4">
    <location>
        <begin position="1"/>
        <end position="24"/>
    </location>
</feature>
<keyword evidence="6" id="KW-1185">Reference proteome</keyword>
<gene>
    <name evidence="5" type="ORF">HIM_08108</name>
</gene>
<feature type="region of interest" description="Disordered" evidence="3">
    <location>
        <begin position="168"/>
        <end position="207"/>
    </location>
</feature>
<feature type="region of interest" description="Disordered" evidence="3">
    <location>
        <begin position="622"/>
        <end position="646"/>
    </location>
</feature>
<keyword evidence="1" id="KW-0540">Nuclease</keyword>
<dbReference type="Pfam" id="PF00545">
    <property type="entry name" value="Ribonuclease"/>
    <property type="match status" value="1"/>
</dbReference>
<feature type="compositionally biased region" description="Low complexity" evidence="3">
    <location>
        <begin position="168"/>
        <end position="186"/>
    </location>
</feature>